<feature type="non-terminal residue" evidence="3">
    <location>
        <position position="561"/>
    </location>
</feature>
<name>A0A1X0NH85_9TRYP</name>
<evidence type="ECO:0000256" key="1">
    <source>
        <dbReference type="SAM" id="Coils"/>
    </source>
</evidence>
<protein>
    <recommendedName>
        <fullName evidence="5">PH domain-containing protein</fullName>
    </recommendedName>
</protein>
<evidence type="ECO:0008006" key="5">
    <source>
        <dbReference type="Google" id="ProtNLM"/>
    </source>
</evidence>
<keyword evidence="1" id="KW-0175">Coiled coil</keyword>
<feature type="region of interest" description="Disordered" evidence="2">
    <location>
        <begin position="292"/>
        <end position="327"/>
    </location>
</feature>
<gene>
    <name evidence="3" type="ORF">TM35_000491300</name>
</gene>
<feature type="compositionally biased region" description="Acidic residues" evidence="2">
    <location>
        <begin position="308"/>
        <end position="323"/>
    </location>
</feature>
<dbReference type="AlphaFoldDB" id="A0A1X0NH85"/>
<proteinExistence type="predicted"/>
<evidence type="ECO:0000313" key="3">
    <source>
        <dbReference type="EMBL" id="ORC84124.1"/>
    </source>
</evidence>
<reference evidence="3 4" key="1">
    <citation type="submission" date="2017-03" db="EMBL/GenBank/DDBJ databases">
        <title>An alternative strategy for trypanosome survival in the mammalian bloodstream revealed through genome and transcriptome analysis of the ubiquitous bovine parasite Trypanosoma (Megatrypanum) theileri.</title>
        <authorList>
            <person name="Kelly S."/>
            <person name="Ivens A."/>
            <person name="Mott A."/>
            <person name="O'Neill E."/>
            <person name="Emms D."/>
            <person name="Macleod O."/>
            <person name="Voorheis P."/>
            <person name="Matthews J."/>
            <person name="Matthews K."/>
            <person name="Carrington M."/>
        </authorList>
    </citation>
    <scope>NUCLEOTIDE SEQUENCE [LARGE SCALE GENOMIC DNA]</scope>
    <source>
        <strain evidence="3">Edinburgh</strain>
    </source>
</reference>
<comment type="caution">
    <text evidence="3">The sequence shown here is derived from an EMBL/GenBank/DDBJ whole genome shotgun (WGS) entry which is preliminary data.</text>
</comment>
<evidence type="ECO:0000256" key="2">
    <source>
        <dbReference type="SAM" id="MobiDB-lite"/>
    </source>
</evidence>
<dbReference type="VEuPathDB" id="TriTrypDB:TM35_000491300"/>
<feature type="region of interest" description="Disordered" evidence="2">
    <location>
        <begin position="177"/>
        <end position="212"/>
    </location>
</feature>
<feature type="coiled-coil region" evidence="1">
    <location>
        <begin position="511"/>
        <end position="559"/>
    </location>
</feature>
<accession>A0A1X0NH85</accession>
<evidence type="ECO:0000313" key="4">
    <source>
        <dbReference type="Proteomes" id="UP000192257"/>
    </source>
</evidence>
<keyword evidence="4" id="KW-1185">Reference proteome</keyword>
<feature type="compositionally biased region" description="Polar residues" evidence="2">
    <location>
        <begin position="177"/>
        <end position="196"/>
    </location>
</feature>
<feature type="compositionally biased region" description="Basic and acidic residues" evidence="2">
    <location>
        <begin position="10"/>
        <end position="22"/>
    </location>
</feature>
<dbReference type="EMBL" id="NBCO01000049">
    <property type="protein sequence ID" value="ORC84124.1"/>
    <property type="molecule type" value="Genomic_DNA"/>
</dbReference>
<sequence>MNTKNVNKNVKNEKKDTMRQEGRSHKIFPVASRVFSPHLMPDLLPKDQENEGSIENVPTAHSLAGLKPYSSIGAASASVARSHSLSTGRYKEDLLDNIEGELWYITPNTGPRKPNSIGANWVTCNTRHLMVYSSWGDQSRIIEAVHFDAIRILFSFSHVHKHKDKAVQVPMTVVSRQGQGKESSMSKRMQSQTGNQSVGVSRRRASRGSVRSFHARGGTTLPRYYYFGIEFRESNDPDDDAHVRRRRVMVFATDIKSDRDMWLRFFQEVLAVKKVSVSRKVNARSLSSTWFAPHSSPTKSAKKVVCSESDDGDDDDEDEDEEEASTRQAYAPLNYGETARYIGSSIDLDVDNHSTSSLRSVSQDRYIFEYANISPLQKQEEDEERSRKACIIQENYYRVLLRAIKDIHLSTHTSPQQTCSQLESETDQDELIQSTNATDNDIFLQTKEYLEPLQELIQTLQNNVETKVNIISSLREEYQRHPFHLTLLKNETETPDMESKTLQIVNLHEYEKQEQEEISRLRNTNVMLLEQLDTTTSTITDLQNKLRASEQHAERRQIEVE</sequence>
<dbReference type="GeneID" id="39990312"/>
<feature type="region of interest" description="Disordered" evidence="2">
    <location>
        <begin position="1"/>
        <end position="22"/>
    </location>
</feature>
<organism evidence="3 4">
    <name type="scientific">Trypanosoma theileri</name>
    <dbReference type="NCBI Taxonomy" id="67003"/>
    <lineage>
        <taxon>Eukaryota</taxon>
        <taxon>Discoba</taxon>
        <taxon>Euglenozoa</taxon>
        <taxon>Kinetoplastea</taxon>
        <taxon>Metakinetoplastina</taxon>
        <taxon>Trypanosomatida</taxon>
        <taxon>Trypanosomatidae</taxon>
        <taxon>Trypanosoma</taxon>
    </lineage>
</organism>
<dbReference type="Proteomes" id="UP000192257">
    <property type="component" value="Unassembled WGS sequence"/>
</dbReference>
<dbReference type="OrthoDB" id="247915at2759"/>
<dbReference type="RefSeq" id="XP_028878190.1">
    <property type="nucleotide sequence ID" value="XM_029030532.1"/>
</dbReference>